<sequence>MSTVDLSALPTPEVLESLDFEDAYQEELAVFRSYMGDNWNAALESDPVVKLLELGAYRRLQIRARINDASKSLLLAYAQRTDLDHLAANVRLKRLVIQEADLQSVPPVPQVMELDDALRERIQLVYEGLTTAGPRNSYILHARNASALVADAQAESPSPAHVVVTVLHLEGNGVADQPLLDKVLAHLSDEDIRPVGDRVTVQSAEVQEYRIDAVLHMAGTGSENEAILAEATRRLAAWINPRRRLGVEISRSAIDAQLHITGVSRVDLPGWVDIPRAKHQAAYCIGYNVTQGGAG</sequence>
<dbReference type="PANTHER" id="PTHR35862">
    <property type="entry name" value="FELS-2 PROPHAGE PROTEIN"/>
    <property type="match status" value="1"/>
</dbReference>
<dbReference type="Proteomes" id="UP000036325">
    <property type="component" value="Unassembled WGS sequence"/>
</dbReference>
<accession>A0A0J6LFL0</accession>
<dbReference type="STRING" id="1608994.TU86_14000"/>
<dbReference type="PANTHER" id="PTHR35862:SF1">
    <property type="entry name" value="FELS-2 PROPHAGE PROTEIN"/>
    <property type="match status" value="1"/>
</dbReference>
<protein>
    <submittedName>
        <fullName evidence="2">Baseplate assembly protein</fullName>
    </submittedName>
</protein>
<dbReference type="AlphaFoldDB" id="A0A0J6LFL0"/>
<proteinExistence type="predicted"/>
<comment type="caution">
    <text evidence="2">The sequence shown here is derived from an EMBL/GenBank/DDBJ whole genome shotgun (WGS) entry which is preliminary data.</text>
</comment>
<dbReference type="InterPro" id="IPR058531">
    <property type="entry name" value="Baseplate_J_M"/>
</dbReference>
<organism evidence="2 3">
    <name type="scientific">Pseudomonas weihenstephanensis</name>
    <dbReference type="NCBI Taxonomy" id="1608994"/>
    <lineage>
        <taxon>Bacteria</taxon>
        <taxon>Pseudomonadati</taxon>
        <taxon>Pseudomonadota</taxon>
        <taxon>Gammaproteobacteria</taxon>
        <taxon>Pseudomonadales</taxon>
        <taxon>Pseudomonadaceae</taxon>
        <taxon>Pseudomonas</taxon>
    </lineage>
</organism>
<gene>
    <name evidence="2" type="ORF">TU86_14000</name>
</gene>
<dbReference type="PIRSF" id="PIRSF020481">
    <property type="entry name" value="BAP"/>
    <property type="match status" value="1"/>
</dbReference>
<dbReference type="EMBL" id="JYLF01000005">
    <property type="protein sequence ID" value="KMN13181.1"/>
    <property type="molecule type" value="Genomic_DNA"/>
</dbReference>
<evidence type="ECO:0000313" key="3">
    <source>
        <dbReference type="Proteomes" id="UP000036325"/>
    </source>
</evidence>
<evidence type="ECO:0000259" key="1">
    <source>
        <dbReference type="Pfam" id="PF26078"/>
    </source>
</evidence>
<dbReference type="Pfam" id="PF26078">
    <property type="entry name" value="Baseplate_J_M"/>
    <property type="match status" value="1"/>
</dbReference>
<feature type="domain" description="Baseplate J-like central" evidence="1">
    <location>
        <begin position="131"/>
        <end position="202"/>
    </location>
</feature>
<dbReference type="InterPro" id="IPR014507">
    <property type="entry name" value="Baseplate_assembly_J_pred"/>
</dbReference>
<reference evidence="2 3" key="1">
    <citation type="submission" date="2015-02" db="EMBL/GenBank/DDBJ databases">
        <title>Pseudomonas helleri sp. nov. and Pseudomonas weihenstephanensis sp. nov., isolated from raw cows milk.</title>
        <authorList>
            <person name="von Neubeck M."/>
            <person name="Huptas C."/>
            <person name="Wenning M."/>
            <person name="Scherer S."/>
        </authorList>
    </citation>
    <scope>NUCLEOTIDE SEQUENCE [LARGE SCALE GENOMIC DNA]</scope>
    <source>
        <strain evidence="2 3">DSM 29166</strain>
    </source>
</reference>
<dbReference type="InterPro" id="IPR052726">
    <property type="entry name" value="Phage_Baseplate_Hub"/>
</dbReference>
<dbReference type="RefSeq" id="WP_048364908.1">
    <property type="nucleotide sequence ID" value="NZ_JYLF01000005.1"/>
</dbReference>
<dbReference type="OrthoDB" id="9793802at2"/>
<evidence type="ECO:0000313" key="2">
    <source>
        <dbReference type="EMBL" id="KMN13181.1"/>
    </source>
</evidence>
<dbReference type="PATRIC" id="fig|1608994.3.peg.3456"/>
<name>A0A0J6LFL0_9PSED</name>